<keyword evidence="4" id="KW-1133">Transmembrane helix</keyword>
<dbReference type="EMBL" id="LR217730">
    <property type="protein sequence ID" value="VFP86311.1"/>
    <property type="molecule type" value="Genomic_DNA"/>
</dbReference>
<accession>A0A451DI67</accession>
<feature type="transmembrane region" description="Helical" evidence="4">
    <location>
        <begin position="212"/>
        <end position="233"/>
    </location>
</feature>
<evidence type="ECO:0000313" key="7">
    <source>
        <dbReference type="Proteomes" id="UP000294343"/>
    </source>
</evidence>
<feature type="transmembrane region" description="Helical" evidence="4">
    <location>
        <begin position="157"/>
        <end position="178"/>
    </location>
</feature>
<dbReference type="SMART" id="SM00014">
    <property type="entry name" value="acidPPc"/>
    <property type="match status" value="1"/>
</dbReference>
<dbReference type="InterPro" id="IPR036938">
    <property type="entry name" value="PAP2/HPO_sf"/>
</dbReference>
<evidence type="ECO:0000259" key="5">
    <source>
        <dbReference type="SMART" id="SM00014"/>
    </source>
</evidence>
<feature type="transmembrane region" description="Helical" evidence="4">
    <location>
        <begin position="75"/>
        <end position="92"/>
    </location>
</feature>
<dbReference type="PANTHER" id="PTHR14969:SF54">
    <property type="entry name" value="PHOSPHATIDYLGLYCEROPHOSPHATASE B"/>
    <property type="match status" value="1"/>
</dbReference>
<sequence length="249" mass="28851">MIKTLKYISITTLILLFMPIIVALSGWQWEPVNMNSNIRLALWITESATYPWVILTNIFLCGYFSYLLKSRLYSILLLSVFLTLILLIGQSIKNLLKNQIQSLRPYDAWLSKNYSATIHKYPNQQYVESQEELYNILSHNKNISPRLMHHWFSESKFSFPSGHTLFVTTWALLGAGLLWSRHCYFSILLLLTWAISVMGSRLLLGMHWPKDLLAATILSWLIVTLAIFLLHHVQALLLRNINKKDTIGK</sequence>
<dbReference type="Proteomes" id="UP000294343">
    <property type="component" value="Chromosome"/>
</dbReference>
<feature type="domain" description="Phosphatidic acid phosphatase type 2/haloperoxidase" evidence="5">
    <location>
        <begin position="76"/>
        <end position="227"/>
    </location>
</feature>
<evidence type="ECO:0000256" key="3">
    <source>
        <dbReference type="ARBA" id="ARBA00047594"/>
    </source>
</evidence>
<dbReference type="SUPFAM" id="SSF48317">
    <property type="entry name" value="Acid phosphatase/Vanadium-dependent haloperoxidase"/>
    <property type="match status" value="1"/>
</dbReference>
<evidence type="ECO:0000256" key="2">
    <source>
        <dbReference type="ARBA" id="ARBA00032707"/>
    </source>
</evidence>
<dbReference type="GO" id="GO:0005886">
    <property type="term" value="C:plasma membrane"/>
    <property type="evidence" value="ECO:0007669"/>
    <property type="project" value="TreeGrafter"/>
</dbReference>
<reference evidence="6 7" key="1">
    <citation type="submission" date="2019-02" db="EMBL/GenBank/DDBJ databases">
        <authorList>
            <person name="Manzano-Marin A."/>
            <person name="Manzano-Marin A."/>
        </authorList>
    </citation>
    <scope>NUCLEOTIDE SEQUENCE [LARGE SCALE GENOMIC DNA]</scope>
    <source>
        <strain evidence="6 7">ErCipseudotsugae</strain>
    </source>
</reference>
<dbReference type="InterPro" id="IPR000326">
    <property type="entry name" value="PAP2/HPO"/>
</dbReference>
<dbReference type="Gene3D" id="1.20.144.10">
    <property type="entry name" value="Phosphatidic acid phosphatase type 2/haloperoxidase"/>
    <property type="match status" value="1"/>
</dbReference>
<feature type="transmembrane region" description="Helical" evidence="4">
    <location>
        <begin position="49"/>
        <end position="68"/>
    </location>
</feature>
<dbReference type="EC" id="3.6.1.27" evidence="1"/>
<evidence type="ECO:0000256" key="1">
    <source>
        <dbReference type="ARBA" id="ARBA00012374"/>
    </source>
</evidence>
<feature type="transmembrane region" description="Helical" evidence="4">
    <location>
        <begin position="185"/>
        <end position="206"/>
    </location>
</feature>
<feature type="transmembrane region" description="Helical" evidence="4">
    <location>
        <begin position="7"/>
        <end position="29"/>
    </location>
</feature>
<gene>
    <name evidence="6" type="primary">pgpB</name>
    <name evidence="6" type="ORF">ERCIPSPA2889_409</name>
</gene>
<keyword evidence="6" id="KW-0378">Hydrolase</keyword>
<keyword evidence="4" id="KW-0812">Transmembrane</keyword>
<organism evidence="6 7">
    <name type="scientific">Candidatus Erwinia haradaeae</name>
    <dbReference type="NCBI Taxonomy" id="1922217"/>
    <lineage>
        <taxon>Bacteria</taxon>
        <taxon>Pseudomonadati</taxon>
        <taxon>Pseudomonadota</taxon>
        <taxon>Gammaproteobacteria</taxon>
        <taxon>Enterobacterales</taxon>
        <taxon>Erwiniaceae</taxon>
        <taxon>Erwinia</taxon>
    </lineage>
</organism>
<dbReference type="GO" id="GO:0050380">
    <property type="term" value="F:undecaprenyl-diphosphatase activity"/>
    <property type="evidence" value="ECO:0007669"/>
    <property type="project" value="UniProtKB-EC"/>
</dbReference>
<evidence type="ECO:0000256" key="4">
    <source>
        <dbReference type="SAM" id="Phobius"/>
    </source>
</evidence>
<dbReference type="Pfam" id="PF01569">
    <property type="entry name" value="PAP2"/>
    <property type="match status" value="1"/>
</dbReference>
<dbReference type="CDD" id="cd01610">
    <property type="entry name" value="PAP2_like"/>
    <property type="match status" value="1"/>
</dbReference>
<dbReference type="PANTHER" id="PTHR14969">
    <property type="entry name" value="SPHINGOSINE-1-PHOSPHATE PHOSPHOHYDROLASE"/>
    <property type="match status" value="1"/>
</dbReference>
<protein>
    <recommendedName>
        <fullName evidence="1">undecaprenyl-diphosphate phosphatase</fullName>
        <ecNumber evidence="1">3.6.1.27</ecNumber>
    </recommendedName>
    <alternativeName>
        <fullName evidence="2">Undecaprenyl pyrophosphate phosphatase</fullName>
    </alternativeName>
</protein>
<evidence type="ECO:0000313" key="6">
    <source>
        <dbReference type="EMBL" id="VFP86311.1"/>
    </source>
</evidence>
<comment type="catalytic activity">
    <reaction evidence="3">
        <text>di-trans,octa-cis-undecaprenyl diphosphate + H2O = di-trans,octa-cis-undecaprenyl phosphate + phosphate + H(+)</text>
        <dbReference type="Rhea" id="RHEA:28094"/>
        <dbReference type="ChEBI" id="CHEBI:15377"/>
        <dbReference type="ChEBI" id="CHEBI:15378"/>
        <dbReference type="ChEBI" id="CHEBI:43474"/>
        <dbReference type="ChEBI" id="CHEBI:58405"/>
        <dbReference type="ChEBI" id="CHEBI:60392"/>
        <dbReference type="EC" id="3.6.1.27"/>
    </reaction>
</comment>
<proteinExistence type="predicted"/>
<dbReference type="AlphaFoldDB" id="A0A451DI67"/>
<name>A0A451DI67_9GAMM</name>
<keyword evidence="4" id="KW-0472">Membrane</keyword>